<evidence type="ECO:0008006" key="4">
    <source>
        <dbReference type="Google" id="ProtNLM"/>
    </source>
</evidence>
<reference evidence="2 3" key="1">
    <citation type="submission" date="2017-09" db="EMBL/GenBank/DDBJ databases">
        <title>Large-scale bioinformatics analysis of Bacillus genomes uncovers conserved roles of natural products in bacterial physiology.</title>
        <authorList>
            <consortium name="Agbiome Team Llc"/>
            <person name="Bleich R.M."/>
            <person name="Kirk G.J."/>
            <person name="Santa Maria K.C."/>
            <person name="Allen S.E."/>
            <person name="Farag S."/>
            <person name="Shank E.A."/>
            <person name="Bowers A."/>
        </authorList>
    </citation>
    <scope>NUCLEOTIDE SEQUENCE [LARGE SCALE GENOMIC DNA]</scope>
    <source>
        <strain evidence="2 3">AFS003013</strain>
    </source>
</reference>
<evidence type="ECO:0000313" key="3">
    <source>
        <dbReference type="Proteomes" id="UP000220341"/>
    </source>
</evidence>
<dbReference type="Proteomes" id="UP000220341">
    <property type="component" value="Unassembled WGS sequence"/>
</dbReference>
<name>A0AAE5P4R1_PRIMG</name>
<organism evidence="2 3">
    <name type="scientific">Priestia megaterium</name>
    <name type="common">Bacillus megaterium</name>
    <dbReference type="NCBI Taxonomy" id="1404"/>
    <lineage>
        <taxon>Bacteria</taxon>
        <taxon>Bacillati</taxon>
        <taxon>Bacillota</taxon>
        <taxon>Bacilli</taxon>
        <taxon>Bacillales</taxon>
        <taxon>Bacillaceae</taxon>
        <taxon>Priestia</taxon>
    </lineage>
</organism>
<evidence type="ECO:0000256" key="1">
    <source>
        <dbReference type="SAM" id="Coils"/>
    </source>
</evidence>
<protein>
    <recommendedName>
        <fullName evidence="4">HTH merR-type domain-containing protein</fullName>
    </recommendedName>
</protein>
<feature type="coiled-coil region" evidence="1">
    <location>
        <begin position="122"/>
        <end position="174"/>
    </location>
</feature>
<proteinExistence type="predicted"/>
<sequence length="220" mass="26336">MDIKQDAINAEEMAKRLNTTSSNIRKWCIELEKHGYKFVKDNRKKRYYSVTDQTLLSNLKYAIQEKKLPLEIAAMTVIKGFDRNHSSSSTQEEHLFNEENNRELNIPQEHENYTKDVVLDTLKQQQSVNNKLLEMLDHYKNALKISERRRQTEQEQTSKQLKELEERLVERISQQINNRDKEMMDYIRQSQRQNQQQLLDIVAIKEKKQQKSFFARLFGK</sequence>
<evidence type="ECO:0000313" key="2">
    <source>
        <dbReference type="EMBL" id="PES34470.1"/>
    </source>
</evidence>
<accession>A0AAE5P4R1</accession>
<dbReference type="AlphaFoldDB" id="A0AAE5P4R1"/>
<dbReference type="Gene3D" id="1.10.1660.10">
    <property type="match status" value="1"/>
</dbReference>
<gene>
    <name evidence="2" type="ORF">CN497_19830</name>
</gene>
<keyword evidence="1" id="KW-0175">Coiled coil</keyword>
<dbReference type="EMBL" id="NTYW01000028">
    <property type="protein sequence ID" value="PES34470.1"/>
    <property type="molecule type" value="Genomic_DNA"/>
</dbReference>
<comment type="caution">
    <text evidence="2">The sequence shown here is derived from an EMBL/GenBank/DDBJ whole genome shotgun (WGS) entry which is preliminary data.</text>
</comment>
<dbReference type="RefSeq" id="WP_098278567.1">
    <property type="nucleotide sequence ID" value="NZ_CATKQG010000027.1"/>
</dbReference>